<accession>A0ABV8N7W9</accession>
<dbReference type="Gene3D" id="1.25.40.10">
    <property type="entry name" value="Tetratricopeptide repeat domain"/>
    <property type="match status" value="1"/>
</dbReference>
<protein>
    <submittedName>
        <fullName evidence="4">AAA family ATPase</fullName>
    </submittedName>
</protein>
<dbReference type="InterPro" id="IPR041664">
    <property type="entry name" value="AAA_16"/>
</dbReference>
<dbReference type="SMART" id="SM00382">
    <property type="entry name" value="AAA"/>
    <property type="match status" value="1"/>
</dbReference>
<evidence type="ECO:0000313" key="5">
    <source>
        <dbReference type="Proteomes" id="UP001595871"/>
    </source>
</evidence>
<dbReference type="RefSeq" id="WP_200695986.1">
    <property type="nucleotide sequence ID" value="NZ_BAAAYA010000007.1"/>
</dbReference>
<keyword evidence="5" id="KW-1185">Reference proteome</keyword>
<dbReference type="InterPro" id="IPR027417">
    <property type="entry name" value="P-loop_NTPase"/>
</dbReference>
<dbReference type="SUPFAM" id="SSF52540">
    <property type="entry name" value="P-loop containing nucleoside triphosphate hydrolases"/>
    <property type="match status" value="1"/>
</dbReference>
<dbReference type="Proteomes" id="UP001595871">
    <property type="component" value="Unassembled WGS sequence"/>
</dbReference>
<comment type="caution">
    <text evidence="4">The sequence shown here is derived from an EMBL/GenBank/DDBJ whole genome shotgun (WGS) entry which is preliminary data.</text>
</comment>
<sequence>MTTYFVDRTESLGALAGVATALATGRSGVLVVEGESGMGKSTLLAEFARRSSAGQLPGCRVVLVRATPGIGTRRPYGPVMDALHQLRPPAPPGPSRRARWGRAAGRSALAAAPDVLSAAVPGLGMLFAAGREFAEAAVTTGSIPGDSLAPMQTTVTQQVIDALLEQARAAEPLLLLIDDVQLCDVTTLELLHLLLPRLADEPLSLVLGLGPSTAANAQALEQLLRMWRGTHHRLLAEHVLPPLPDWAVRELVETRWYGHDVPVDFADRLATATAGRPLFVEQCLKLWQPTDGADVPMPRDLPAAVEDRVQRLDERSRELLVIGATMGEFFFSRAVAETAGLPHSQVQDLLNRIEREHGLIHERHPADVPRWAVHLHTDWYDFEHRVLQYGIRGRQSHGARLGRHARIADALLGLRDSPSEPLPRELRVLVADQLYEAGPSQAARSADAHHALARSVAVDDLSFTQAEQHCRTAIESARLLPEGSPERDRRLLESVELLLSLTEVRWRGGTTGARAPGPTGPRTPALGGIDALAAEAEQAAHRLGDPLLIARATLQRGKTLMAVRGLRPSLDKLEEAVRRAQACEGPGCAATLFVAMVEYGRQLPKRNLAAGLRVLLDAEELYASDPGLGEAGNPVLQHARNLNEMQIGVNLFDSGRLGEARHRLVRCTERLRAEPFGAELPIALNYLAQLHLATGSDAEAEEALREALAFEEQRGGSSGWHAYNNALLALRAAHDPARRSEALDRIRAAWQETEETCLANLVPIVRNLYAEILLQLDEDPGLAHHLADHTLTETRESGMVRSEIAAYGLRSRIRLAAGRTDLATGDARQALALLAEHGDMPALRTEEVLHDAARALLASGAHDEAEAQLSRARREVLRKADSIEDDDLRTRFLTAVPLNRVLLGDVATPGPEGSGR</sequence>
<organism evidence="4 5">
    <name type="scientific">Streptomyces flavovirens</name>
    <dbReference type="NCBI Taxonomy" id="52258"/>
    <lineage>
        <taxon>Bacteria</taxon>
        <taxon>Bacillati</taxon>
        <taxon>Actinomycetota</taxon>
        <taxon>Actinomycetes</taxon>
        <taxon>Kitasatosporales</taxon>
        <taxon>Streptomycetaceae</taxon>
        <taxon>Streptomyces</taxon>
    </lineage>
</organism>
<proteinExistence type="predicted"/>
<dbReference type="PANTHER" id="PTHR16305:SF28">
    <property type="entry name" value="GUANYLATE CYCLASE DOMAIN-CONTAINING PROTEIN"/>
    <property type="match status" value="1"/>
</dbReference>
<dbReference type="SUPFAM" id="SSF48452">
    <property type="entry name" value="TPR-like"/>
    <property type="match status" value="1"/>
</dbReference>
<evidence type="ECO:0000313" key="4">
    <source>
        <dbReference type="EMBL" id="MFC4188029.1"/>
    </source>
</evidence>
<dbReference type="EMBL" id="JBHSCF010000029">
    <property type="protein sequence ID" value="MFC4188029.1"/>
    <property type="molecule type" value="Genomic_DNA"/>
</dbReference>
<name>A0ABV8N7W9_9ACTN</name>
<dbReference type="PANTHER" id="PTHR16305">
    <property type="entry name" value="TESTICULAR SOLUBLE ADENYLYL CYCLASE"/>
    <property type="match status" value="1"/>
</dbReference>
<feature type="domain" description="AAA+ ATPase" evidence="3">
    <location>
        <begin position="26"/>
        <end position="284"/>
    </location>
</feature>
<keyword evidence="2" id="KW-0067">ATP-binding</keyword>
<dbReference type="InterPro" id="IPR003593">
    <property type="entry name" value="AAA+_ATPase"/>
</dbReference>
<evidence type="ECO:0000256" key="1">
    <source>
        <dbReference type="ARBA" id="ARBA00022741"/>
    </source>
</evidence>
<keyword evidence="1" id="KW-0547">Nucleotide-binding</keyword>
<evidence type="ECO:0000259" key="3">
    <source>
        <dbReference type="SMART" id="SM00382"/>
    </source>
</evidence>
<dbReference type="Pfam" id="PF13191">
    <property type="entry name" value="AAA_16"/>
    <property type="match status" value="1"/>
</dbReference>
<evidence type="ECO:0000256" key="2">
    <source>
        <dbReference type="ARBA" id="ARBA00022840"/>
    </source>
</evidence>
<reference evidence="5" key="1">
    <citation type="journal article" date="2019" name="Int. J. Syst. Evol. Microbiol.">
        <title>The Global Catalogue of Microorganisms (GCM) 10K type strain sequencing project: providing services to taxonomists for standard genome sequencing and annotation.</title>
        <authorList>
            <consortium name="The Broad Institute Genomics Platform"/>
            <consortium name="The Broad Institute Genome Sequencing Center for Infectious Disease"/>
            <person name="Wu L."/>
            <person name="Ma J."/>
        </authorList>
    </citation>
    <scope>NUCLEOTIDE SEQUENCE [LARGE SCALE GENOMIC DNA]</scope>
    <source>
        <strain evidence="5">CCM 3243</strain>
    </source>
</reference>
<dbReference type="InterPro" id="IPR011990">
    <property type="entry name" value="TPR-like_helical_dom_sf"/>
</dbReference>
<gene>
    <name evidence="4" type="ORF">ACFO3R_16840</name>
</gene>